<organism evidence="2 3">
    <name type="scientific">Novosphingobium guangzhouense</name>
    <dbReference type="NCBI Taxonomy" id="1850347"/>
    <lineage>
        <taxon>Bacteria</taxon>
        <taxon>Pseudomonadati</taxon>
        <taxon>Pseudomonadota</taxon>
        <taxon>Alphaproteobacteria</taxon>
        <taxon>Sphingomonadales</taxon>
        <taxon>Sphingomonadaceae</taxon>
        <taxon>Novosphingobium</taxon>
    </lineage>
</organism>
<evidence type="ECO:0000256" key="1">
    <source>
        <dbReference type="SAM" id="Phobius"/>
    </source>
</evidence>
<dbReference type="Proteomes" id="UP000236327">
    <property type="component" value="Unassembled WGS sequence"/>
</dbReference>
<dbReference type="OrthoDB" id="7509319at2"/>
<keyword evidence="1" id="KW-0472">Membrane</keyword>
<protein>
    <recommendedName>
        <fullName evidence="4">Iron uptake protein</fullName>
    </recommendedName>
</protein>
<dbReference type="AlphaFoldDB" id="A0A2K2FTV9"/>
<keyword evidence="1" id="KW-0812">Transmembrane</keyword>
<gene>
    <name evidence="2" type="ORF">A8V01_09990</name>
</gene>
<feature type="transmembrane region" description="Helical" evidence="1">
    <location>
        <begin position="75"/>
        <end position="95"/>
    </location>
</feature>
<keyword evidence="3" id="KW-1185">Reference proteome</keyword>
<keyword evidence="1" id="KW-1133">Transmembrane helix</keyword>
<evidence type="ECO:0008006" key="4">
    <source>
        <dbReference type="Google" id="ProtNLM"/>
    </source>
</evidence>
<reference evidence="2 3" key="1">
    <citation type="submission" date="2016-05" db="EMBL/GenBank/DDBJ databases">
        <title>Complete genome sequence of Novosphingobium guangzhouense SA925(T).</title>
        <authorList>
            <person name="Sha S."/>
        </authorList>
    </citation>
    <scope>NUCLEOTIDE SEQUENCE [LARGE SCALE GENOMIC DNA]</scope>
    <source>
        <strain evidence="2 3">SA925</strain>
    </source>
</reference>
<evidence type="ECO:0000313" key="3">
    <source>
        <dbReference type="Proteomes" id="UP000236327"/>
    </source>
</evidence>
<dbReference type="EMBL" id="LYMM01000084">
    <property type="protein sequence ID" value="PNU02194.1"/>
    <property type="molecule type" value="Genomic_DNA"/>
</dbReference>
<accession>A0A2K2FTV9</accession>
<evidence type="ECO:0000313" key="2">
    <source>
        <dbReference type="EMBL" id="PNU02194.1"/>
    </source>
</evidence>
<feature type="transmembrane region" description="Helical" evidence="1">
    <location>
        <begin position="49"/>
        <end position="68"/>
    </location>
</feature>
<comment type="caution">
    <text evidence="2">The sequence shown here is derived from an EMBL/GenBank/DDBJ whole genome shotgun (WGS) entry which is preliminary data.</text>
</comment>
<proteinExistence type="predicted"/>
<dbReference type="RefSeq" id="WP_103098972.1">
    <property type="nucleotide sequence ID" value="NZ_LYMM01000084.1"/>
</dbReference>
<sequence length="98" mass="10680">MTRPLSSRDWAGKTGAGLVLGFTFALALSGLFRLGTGYGDAYFSAQGQLGMWIMALIWPLILGFVFLFRTSLRAWLWLALANFVTWVPLVALGGLHAS</sequence>
<name>A0A2K2FTV9_9SPHN</name>